<feature type="modified residue" description="4-aspartylphosphate" evidence="8">
    <location>
        <position position="65"/>
    </location>
</feature>
<dbReference type="GO" id="GO:0000156">
    <property type="term" value="F:phosphorelay response regulator activity"/>
    <property type="evidence" value="ECO:0007669"/>
    <property type="project" value="TreeGrafter"/>
</dbReference>
<dbReference type="PROSITE" id="PS51755">
    <property type="entry name" value="OMPR_PHOB"/>
    <property type="match status" value="1"/>
</dbReference>
<dbReference type="SMART" id="SM00862">
    <property type="entry name" value="Trans_reg_C"/>
    <property type="match status" value="1"/>
</dbReference>
<dbReference type="GO" id="GO:0032993">
    <property type="term" value="C:protein-DNA complex"/>
    <property type="evidence" value="ECO:0007669"/>
    <property type="project" value="TreeGrafter"/>
</dbReference>
<dbReference type="PANTHER" id="PTHR48111:SF1">
    <property type="entry name" value="TWO-COMPONENT RESPONSE REGULATOR ORR33"/>
    <property type="match status" value="1"/>
</dbReference>
<dbReference type="InterPro" id="IPR036388">
    <property type="entry name" value="WH-like_DNA-bd_sf"/>
</dbReference>
<evidence type="ECO:0000256" key="6">
    <source>
        <dbReference type="ARBA" id="ARBA00023125"/>
    </source>
</evidence>
<dbReference type="GO" id="GO:0000976">
    <property type="term" value="F:transcription cis-regulatory region binding"/>
    <property type="evidence" value="ECO:0007669"/>
    <property type="project" value="TreeGrafter"/>
</dbReference>
<dbReference type="GO" id="GO:0006355">
    <property type="term" value="P:regulation of DNA-templated transcription"/>
    <property type="evidence" value="ECO:0007669"/>
    <property type="project" value="InterPro"/>
</dbReference>
<evidence type="ECO:0000259" key="11">
    <source>
        <dbReference type="PROSITE" id="PS51755"/>
    </source>
</evidence>
<feature type="domain" description="OmpR/PhoB-type" evidence="11">
    <location>
        <begin position="137"/>
        <end position="234"/>
    </location>
</feature>
<comment type="subcellular location">
    <subcellularLocation>
        <location evidence="1">Cytoplasm</location>
    </subcellularLocation>
</comment>
<dbReference type="InterPro" id="IPR001867">
    <property type="entry name" value="OmpR/PhoB-type_DNA-bd"/>
</dbReference>
<dbReference type="Gene3D" id="6.10.250.690">
    <property type="match status" value="1"/>
</dbReference>
<keyword evidence="4" id="KW-0902">Two-component regulatory system</keyword>
<dbReference type="InterPro" id="IPR039420">
    <property type="entry name" value="WalR-like"/>
</dbReference>
<keyword evidence="6 9" id="KW-0238">DNA-binding</keyword>
<evidence type="ECO:0000256" key="8">
    <source>
        <dbReference type="PROSITE-ProRule" id="PRU00169"/>
    </source>
</evidence>
<evidence type="ECO:0000256" key="9">
    <source>
        <dbReference type="PROSITE-ProRule" id="PRU01091"/>
    </source>
</evidence>
<evidence type="ECO:0000256" key="3">
    <source>
        <dbReference type="ARBA" id="ARBA00022553"/>
    </source>
</evidence>
<dbReference type="CDD" id="cd17574">
    <property type="entry name" value="REC_OmpR"/>
    <property type="match status" value="1"/>
</dbReference>
<dbReference type="Gene3D" id="3.40.50.2300">
    <property type="match status" value="1"/>
</dbReference>
<dbReference type="GO" id="GO:0005829">
    <property type="term" value="C:cytosol"/>
    <property type="evidence" value="ECO:0007669"/>
    <property type="project" value="TreeGrafter"/>
</dbReference>
<dbReference type="SMART" id="SM00448">
    <property type="entry name" value="REC"/>
    <property type="match status" value="1"/>
</dbReference>
<dbReference type="KEGG" id="bxi:BK049_09445"/>
<feature type="domain" description="Response regulatory" evidence="10">
    <location>
        <begin position="16"/>
        <end position="129"/>
    </location>
</feature>
<evidence type="ECO:0000313" key="13">
    <source>
        <dbReference type="Proteomes" id="UP000177709"/>
    </source>
</evidence>
<feature type="DNA-binding region" description="OmpR/PhoB-type" evidence="9">
    <location>
        <begin position="137"/>
        <end position="234"/>
    </location>
</feature>
<protein>
    <submittedName>
        <fullName evidence="12">DNA-binding response regulator</fullName>
    </submittedName>
</protein>
<dbReference type="Pfam" id="PF00486">
    <property type="entry name" value="Trans_reg_C"/>
    <property type="match status" value="1"/>
</dbReference>
<evidence type="ECO:0000259" key="10">
    <source>
        <dbReference type="PROSITE" id="PS50110"/>
    </source>
</evidence>
<evidence type="ECO:0000256" key="7">
    <source>
        <dbReference type="ARBA" id="ARBA00023163"/>
    </source>
</evidence>
<dbReference type="SUPFAM" id="SSF52172">
    <property type="entry name" value="CheY-like"/>
    <property type="match status" value="1"/>
</dbReference>
<dbReference type="InterPro" id="IPR016032">
    <property type="entry name" value="Sig_transdc_resp-reg_C-effctor"/>
</dbReference>
<dbReference type="PROSITE" id="PS50110">
    <property type="entry name" value="RESPONSE_REGULATORY"/>
    <property type="match status" value="1"/>
</dbReference>
<keyword evidence="5" id="KW-0805">Transcription regulation</keyword>
<dbReference type="InterPro" id="IPR011006">
    <property type="entry name" value="CheY-like_superfamily"/>
</dbReference>
<dbReference type="CDD" id="cd00383">
    <property type="entry name" value="trans_reg_C"/>
    <property type="match status" value="1"/>
</dbReference>
<evidence type="ECO:0000313" key="12">
    <source>
        <dbReference type="EMBL" id="AOZ88883.1"/>
    </source>
</evidence>
<organism evidence="12 13">
    <name type="scientific">Bacillus xiamenensis</name>
    <dbReference type="NCBI Taxonomy" id="1178537"/>
    <lineage>
        <taxon>Bacteria</taxon>
        <taxon>Bacillati</taxon>
        <taxon>Bacillota</taxon>
        <taxon>Bacilli</taxon>
        <taxon>Bacillales</taxon>
        <taxon>Bacillaceae</taxon>
        <taxon>Bacillus</taxon>
    </lineage>
</organism>
<dbReference type="EMBL" id="CP017786">
    <property type="protein sequence ID" value="AOZ88883.1"/>
    <property type="molecule type" value="Genomic_DNA"/>
</dbReference>
<evidence type="ECO:0000256" key="4">
    <source>
        <dbReference type="ARBA" id="ARBA00023012"/>
    </source>
</evidence>
<dbReference type="AlphaFoldDB" id="A0AAC9NCI3"/>
<dbReference type="Proteomes" id="UP000177709">
    <property type="component" value="Chromosome"/>
</dbReference>
<proteinExistence type="predicted"/>
<dbReference type="PANTHER" id="PTHR48111">
    <property type="entry name" value="REGULATOR OF RPOS"/>
    <property type="match status" value="1"/>
</dbReference>
<sequence length="235" mass="27071">MSFLEGVMIMKYQHIKLLVVDDEPAIVDFLTLGLENEGFQVKTATDGLSALNIVKTYQPHICILDVMMPGMDGYEVCKLMKKVCQISIIMLTAKDEVEYRIKGLCGGADDYMMKPFSFDELLARIQARLRNQFPYLLSDLSIGPFQVDDRRKEIRFNQKVLKLSATEYELLKLFIVNHGIVLSKSTILEKVWGYDFNGEDNIVEVYIRALRDKIGDKEHKMIRTLRSTGYRLDIQ</sequence>
<name>A0AAC9NCI3_9BACI</name>
<dbReference type="Gene3D" id="1.10.10.10">
    <property type="entry name" value="Winged helix-like DNA-binding domain superfamily/Winged helix DNA-binding domain"/>
    <property type="match status" value="1"/>
</dbReference>
<keyword evidence="7" id="KW-0804">Transcription</keyword>
<keyword evidence="3 8" id="KW-0597">Phosphoprotein</keyword>
<dbReference type="Pfam" id="PF00072">
    <property type="entry name" value="Response_reg"/>
    <property type="match status" value="1"/>
</dbReference>
<accession>A0AAC9NCI3</accession>
<evidence type="ECO:0000256" key="5">
    <source>
        <dbReference type="ARBA" id="ARBA00023015"/>
    </source>
</evidence>
<dbReference type="SUPFAM" id="SSF46894">
    <property type="entry name" value="C-terminal effector domain of the bipartite response regulators"/>
    <property type="match status" value="1"/>
</dbReference>
<reference evidence="12 13" key="1">
    <citation type="submission" date="2016-10" db="EMBL/GenBank/DDBJ databases">
        <title>Whole genome sequence of hyper active fibrinolysis bacterium Bacillus pumilus strain VV3 isolated from fermented rice.</title>
        <authorList>
            <person name="Mariadas V.A."/>
            <person name="Vijayaraghavan P."/>
            <person name="Dhandapani V."/>
        </authorList>
    </citation>
    <scope>NUCLEOTIDE SEQUENCE [LARGE SCALE GENOMIC DNA]</scope>
    <source>
        <strain evidence="12 13">VV3</strain>
    </source>
</reference>
<evidence type="ECO:0000256" key="2">
    <source>
        <dbReference type="ARBA" id="ARBA00022490"/>
    </source>
</evidence>
<dbReference type="InterPro" id="IPR001789">
    <property type="entry name" value="Sig_transdc_resp-reg_receiver"/>
</dbReference>
<gene>
    <name evidence="12" type="ORF">BK049_09445</name>
</gene>
<dbReference type="FunFam" id="3.40.50.2300:FF:000001">
    <property type="entry name" value="DNA-binding response regulator PhoB"/>
    <property type="match status" value="1"/>
</dbReference>
<evidence type="ECO:0000256" key="1">
    <source>
        <dbReference type="ARBA" id="ARBA00004496"/>
    </source>
</evidence>
<keyword evidence="2" id="KW-0963">Cytoplasm</keyword>